<comment type="caution">
    <text evidence="5">The sequence shown here is derived from an EMBL/GenBank/DDBJ whole genome shotgun (WGS) entry which is preliminary data.</text>
</comment>
<organism evidence="5 6">
    <name type="scientific">Prymnesium parvum</name>
    <name type="common">Toxic golden alga</name>
    <dbReference type="NCBI Taxonomy" id="97485"/>
    <lineage>
        <taxon>Eukaryota</taxon>
        <taxon>Haptista</taxon>
        <taxon>Haptophyta</taxon>
        <taxon>Prymnesiophyceae</taxon>
        <taxon>Prymnesiales</taxon>
        <taxon>Prymnesiaceae</taxon>
        <taxon>Prymnesium</taxon>
    </lineage>
</organism>
<evidence type="ECO:0000313" key="5">
    <source>
        <dbReference type="EMBL" id="KAL1529359.1"/>
    </source>
</evidence>
<dbReference type="GO" id="GO:0015937">
    <property type="term" value="P:coenzyme A biosynthetic process"/>
    <property type="evidence" value="ECO:0007669"/>
    <property type="project" value="UniProtKB-KW"/>
</dbReference>
<dbReference type="Pfam" id="PF02441">
    <property type="entry name" value="Flavoprotein"/>
    <property type="match status" value="1"/>
</dbReference>
<reference evidence="5 6" key="1">
    <citation type="journal article" date="2024" name="Science">
        <title>Giant polyketide synthase enzymes in the biosynthesis of giant marine polyether toxins.</title>
        <authorList>
            <person name="Fallon T.R."/>
            <person name="Shende V.V."/>
            <person name="Wierzbicki I.H."/>
            <person name="Pendleton A.L."/>
            <person name="Watervoot N.F."/>
            <person name="Auber R.P."/>
            <person name="Gonzalez D.J."/>
            <person name="Wisecaver J.H."/>
            <person name="Moore B.S."/>
        </authorList>
    </citation>
    <scope>NUCLEOTIDE SEQUENCE [LARGE SCALE GENOMIC DNA]</scope>
    <source>
        <strain evidence="5 6">12B1</strain>
    </source>
</reference>
<dbReference type="PANTHER" id="PTHR14359">
    <property type="entry name" value="HOMO-OLIGOMERIC FLAVIN CONTAINING CYS DECARBOXYLASE FAMILY"/>
    <property type="match status" value="1"/>
</dbReference>
<dbReference type="GO" id="GO:0010181">
    <property type="term" value="F:FMN binding"/>
    <property type="evidence" value="ECO:0007669"/>
    <property type="project" value="TreeGrafter"/>
</dbReference>
<comment type="similarity">
    <text evidence="2">Belongs to the HFCD (homooligomeric flavin containing Cys decarboxylase) superfamily.</text>
</comment>
<name>A0AB34KA25_PRYPA</name>
<gene>
    <name evidence="5" type="ORF">AB1Y20_000311</name>
</gene>
<dbReference type="InterPro" id="IPR003382">
    <property type="entry name" value="Flavoprotein"/>
</dbReference>
<evidence type="ECO:0000256" key="2">
    <source>
        <dbReference type="ARBA" id="ARBA00038350"/>
    </source>
</evidence>
<keyword evidence="1" id="KW-0173">Coenzyme A biosynthesis</keyword>
<dbReference type="AlphaFoldDB" id="A0AB34KA25"/>
<dbReference type="EMBL" id="JBGBPQ010000001">
    <property type="protein sequence ID" value="KAL1529359.1"/>
    <property type="molecule type" value="Genomic_DNA"/>
</dbReference>
<evidence type="ECO:0000256" key="1">
    <source>
        <dbReference type="ARBA" id="ARBA00022993"/>
    </source>
</evidence>
<evidence type="ECO:0000256" key="3">
    <source>
        <dbReference type="SAM" id="MobiDB-lite"/>
    </source>
</evidence>
<proteinExistence type="inferred from homology"/>
<dbReference type="PANTHER" id="PTHR14359:SF6">
    <property type="entry name" value="PHOSPHOPANTOTHENOYLCYSTEINE DECARBOXYLASE"/>
    <property type="match status" value="1"/>
</dbReference>
<keyword evidence="6" id="KW-1185">Reference proteome</keyword>
<dbReference type="GO" id="GO:0071513">
    <property type="term" value="C:phosphopantothenoylcysteine decarboxylase complex"/>
    <property type="evidence" value="ECO:0007669"/>
    <property type="project" value="TreeGrafter"/>
</dbReference>
<dbReference type="Gene3D" id="3.40.50.1950">
    <property type="entry name" value="Flavin prenyltransferase-like"/>
    <property type="match status" value="1"/>
</dbReference>
<sequence length="279" mass="30155">MRVCLGVSGSVAAVKAPEIAQRLLDQGIHVDVVVTQSAERLMHASYRGEVPWDKLCALAENRRTVVVSSAAASQERPGASNDDDPGDVVPEVRTNEGGDDHALPNLDRARLQLWRDEDEWSSYNTVGRDEVLHVELAKRCQLLLIAPLCANTLAAMSAGSCANLLSCVVRAWHYNLDPPFATRLATRFGAHTVARPILVAPAMNTMMWHQRITSEHLTTLKDRGVQVVPPISKVLACGDEGMGAMADVDDVLAAAVNLLEQQSIAIRLAVESGLPPFSL</sequence>
<evidence type="ECO:0000259" key="4">
    <source>
        <dbReference type="Pfam" id="PF02441"/>
    </source>
</evidence>
<protein>
    <recommendedName>
        <fullName evidence="4">Flavoprotein domain-containing protein</fullName>
    </recommendedName>
</protein>
<dbReference type="Proteomes" id="UP001515480">
    <property type="component" value="Unassembled WGS sequence"/>
</dbReference>
<dbReference type="InterPro" id="IPR036551">
    <property type="entry name" value="Flavin_trans-like"/>
</dbReference>
<evidence type="ECO:0000313" key="6">
    <source>
        <dbReference type="Proteomes" id="UP001515480"/>
    </source>
</evidence>
<dbReference type="GO" id="GO:0004633">
    <property type="term" value="F:phosphopantothenoylcysteine decarboxylase activity"/>
    <property type="evidence" value="ECO:0007669"/>
    <property type="project" value="TreeGrafter"/>
</dbReference>
<dbReference type="SUPFAM" id="SSF52507">
    <property type="entry name" value="Homo-oligomeric flavin-containing Cys decarboxylases, HFCD"/>
    <property type="match status" value="1"/>
</dbReference>
<feature type="region of interest" description="Disordered" evidence="3">
    <location>
        <begin position="69"/>
        <end position="101"/>
    </location>
</feature>
<feature type="domain" description="Flavoprotein" evidence="4">
    <location>
        <begin position="1"/>
        <end position="252"/>
    </location>
</feature>
<accession>A0AB34KA25</accession>